<dbReference type="GO" id="GO:0046872">
    <property type="term" value="F:metal ion binding"/>
    <property type="evidence" value="ECO:0007669"/>
    <property type="project" value="UniProtKB-UniRule"/>
</dbReference>
<protein>
    <recommendedName>
        <fullName evidence="6 7">Methionine aminopeptidase</fullName>
        <shortName evidence="6">MAP</shortName>
        <shortName evidence="6">MetAP</shortName>
        <ecNumber evidence="6 7">3.4.11.18</ecNumber>
    </recommendedName>
    <alternativeName>
        <fullName evidence="6">Peptidase M</fullName>
    </alternativeName>
</protein>
<comment type="function">
    <text evidence="1 6">Removes the N-terminal methionine from nascent proteins. The N-terminal methionine is often cleaved when the second residue in the primary sequence is small and uncharged (Met-Ala-, Cys, Gly, Pro, Ser, Thr, or Val). Requires deformylation of the N(alpha)-formylated initiator methionine before it can be hydrolyzed.</text>
</comment>
<dbReference type="Proteomes" id="UP001216384">
    <property type="component" value="Unassembled WGS sequence"/>
</dbReference>
<comment type="subunit">
    <text evidence="6">Monomer.</text>
</comment>
<dbReference type="RefSeq" id="WP_255034733.1">
    <property type="nucleotide sequence ID" value="NZ_CP101414.1"/>
</dbReference>
<evidence type="ECO:0000256" key="2">
    <source>
        <dbReference type="ARBA" id="ARBA00022438"/>
    </source>
</evidence>
<evidence type="ECO:0000256" key="5">
    <source>
        <dbReference type="ARBA" id="ARBA00022801"/>
    </source>
</evidence>
<evidence type="ECO:0000313" key="10">
    <source>
        <dbReference type="EMBL" id="MDC4183277.1"/>
    </source>
</evidence>
<feature type="binding site" evidence="6">
    <location>
        <position position="235"/>
    </location>
    <ligand>
        <name>a divalent metal cation</name>
        <dbReference type="ChEBI" id="CHEBI:60240"/>
        <label>1</label>
    </ligand>
</feature>
<comment type="cofactor">
    <cofactor evidence="6">
        <name>Co(2+)</name>
        <dbReference type="ChEBI" id="CHEBI:48828"/>
    </cofactor>
    <cofactor evidence="6">
        <name>Zn(2+)</name>
        <dbReference type="ChEBI" id="CHEBI:29105"/>
    </cofactor>
    <cofactor evidence="6">
        <name>Mn(2+)</name>
        <dbReference type="ChEBI" id="CHEBI:29035"/>
    </cofactor>
    <cofactor evidence="6">
        <name>Fe(2+)</name>
        <dbReference type="ChEBI" id="CHEBI:29033"/>
    </cofactor>
    <text evidence="6">Binds 2 divalent metal cations per subunit. Has a high-affinity and a low affinity metal-binding site. The true nature of the physiological cofactor is under debate. The enzyme is active with cobalt, zinc, manganese or divalent iron ions. Most likely, methionine aminopeptidases function as mononuclear Fe(2+)-metalloproteases under physiological conditions, and the catalytically relevant metal-binding site has been assigned to the histidine-containing high-affinity site.</text>
</comment>
<dbReference type="CDD" id="cd01086">
    <property type="entry name" value="MetAP1"/>
    <property type="match status" value="1"/>
</dbReference>
<dbReference type="AlphaFoldDB" id="A0AAW6HN69"/>
<proteinExistence type="inferred from homology"/>
<dbReference type="EC" id="3.4.11.18" evidence="6 7"/>
<sequence>MIYLKNQIEIENIKKTADIYKQIVKKFDYEELKNKSLKEIDLMLKDFVVSKNANNCYHGYLGFKGYHCLSLNETIIHGVANDQIFTSKDKLTIDIGIELNNYYCDSAFTVLGPDVNPRQKLLSEVTYNCILEVVKKIIPNQTTTGDLGYWTEQYAKKHGYSVIRDFGGHGCGIKIHEDPMILNYGSLNKGTKLSPGMVICIEPMFFERDNKYYIDPIDQWSVKPVKKNQFVCHWEHMVLITEDKAEIITL</sequence>
<feature type="binding site" evidence="6">
    <location>
        <position position="202"/>
    </location>
    <ligand>
        <name>a divalent metal cation</name>
        <dbReference type="ChEBI" id="CHEBI:60240"/>
        <label>2</label>
        <note>catalytic</note>
    </ligand>
</feature>
<dbReference type="GO" id="GO:0005829">
    <property type="term" value="C:cytosol"/>
    <property type="evidence" value="ECO:0007669"/>
    <property type="project" value="TreeGrafter"/>
</dbReference>
<evidence type="ECO:0000313" key="9">
    <source>
        <dbReference type="EMBL" id="MDC4181900.1"/>
    </source>
</evidence>
<keyword evidence="3 6" id="KW-0645">Protease</keyword>
<feature type="domain" description="Peptidase M24" evidence="8">
    <location>
        <begin position="11"/>
        <end position="242"/>
    </location>
</feature>
<dbReference type="GO" id="GO:0006508">
    <property type="term" value="P:proteolysis"/>
    <property type="evidence" value="ECO:0007669"/>
    <property type="project" value="UniProtKB-KW"/>
</dbReference>
<feature type="binding site" evidence="6">
    <location>
        <position position="105"/>
    </location>
    <ligand>
        <name>a divalent metal cation</name>
        <dbReference type="ChEBI" id="CHEBI:60240"/>
        <label>2</label>
        <note>catalytic</note>
    </ligand>
</feature>
<keyword evidence="4 6" id="KW-0479">Metal-binding</keyword>
<feature type="binding site" evidence="6">
    <location>
        <position position="169"/>
    </location>
    <ligand>
        <name>a divalent metal cation</name>
        <dbReference type="ChEBI" id="CHEBI:60240"/>
        <label>2</label>
        <note>catalytic</note>
    </ligand>
</feature>
<feature type="binding site" evidence="6">
    <location>
        <position position="77"/>
    </location>
    <ligand>
        <name>substrate</name>
    </ligand>
</feature>
<dbReference type="Gene3D" id="3.90.230.10">
    <property type="entry name" value="Creatinase/methionine aminopeptidase superfamily"/>
    <property type="match status" value="1"/>
</dbReference>
<dbReference type="InterPro" id="IPR002467">
    <property type="entry name" value="Pept_M24A_MAP1"/>
</dbReference>
<dbReference type="EMBL" id="JAJHZM010000007">
    <property type="protein sequence ID" value="MDC4181900.1"/>
    <property type="molecule type" value="Genomic_DNA"/>
</dbReference>
<dbReference type="InterPro" id="IPR036005">
    <property type="entry name" value="Creatinase/aminopeptidase-like"/>
</dbReference>
<dbReference type="Pfam" id="PF00557">
    <property type="entry name" value="Peptidase_M24"/>
    <property type="match status" value="1"/>
</dbReference>
<dbReference type="PANTHER" id="PTHR43330:SF27">
    <property type="entry name" value="METHIONINE AMINOPEPTIDASE"/>
    <property type="match status" value="1"/>
</dbReference>
<dbReference type="PANTHER" id="PTHR43330">
    <property type="entry name" value="METHIONINE AMINOPEPTIDASE"/>
    <property type="match status" value="1"/>
</dbReference>
<dbReference type="GO" id="GO:0070006">
    <property type="term" value="F:metalloaminopeptidase activity"/>
    <property type="evidence" value="ECO:0007669"/>
    <property type="project" value="UniProtKB-UniRule"/>
</dbReference>
<dbReference type="PROSITE" id="PS00680">
    <property type="entry name" value="MAP_1"/>
    <property type="match status" value="1"/>
</dbReference>
<dbReference type="GO" id="GO:0004239">
    <property type="term" value="F:initiator methionyl aminopeptidase activity"/>
    <property type="evidence" value="ECO:0007669"/>
    <property type="project" value="UniProtKB-UniRule"/>
</dbReference>
<organism evidence="10 11">
    <name type="scientific">Mycoplasma bradburyae</name>
    <dbReference type="NCBI Taxonomy" id="2963128"/>
    <lineage>
        <taxon>Bacteria</taxon>
        <taxon>Bacillati</taxon>
        <taxon>Mycoplasmatota</taxon>
        <taxon>Mollicutes</taxon>
        <taxon>Mycoplasmataceae</taxon>
        <taxon>Mycoplasma</taxon>
    </lineage>
</organism>
<dbReference type="SUPFAM" id="SSF55920">
    <property type="entry name" value="Creatinase/aminopeptidase"/>
    <property type="match status" value="1"/>
</dbReference>
<keyword evidence="2 6" id="KW-0031">Aminopeptidase</keyword>
<name>A0AAW6HN69_9MOLU</name>
<keyword evidence="5 6" id="KW-0378">Hydrolase</keyword>
<dbReference type="InterPro" id="IPR000994">
    <property type="entry name" value="Pept_M24"/>
</dbReference>
<dbReference type="InterPro" id="IPR001714">
    <property type="entry name" value="Pept_M24_MAP"/>
</dbReference>
<evidence type="ECO:0000256" key="7">
    <source>
        <dbReference type="RuleBase" id="RU003653"/>
    </source>
</evidence>
<feature type="binding site" evidence="6">
    <location>
        <position position="235"/>
    </location>
    <ligand>
        <name>a divalent metal cation</name>
        <dbReference type="ChEBI" id="CHEBI:60240"/>
        <label>2</label>
        <note>catalytic</note>
    </ligand>
</feature>
<dbReference type="Proteomes" id="UP001220940">
    <property type="component" value="Unassembled WGS sequence"/>
</dbReference>
<dbReference type="EMBL" id="JAJHZP010000011">
    <property type="protein sequence ID" value="MDC4183277.1"/>
    <property type="molecule type" value="Genomic_DNA"/>
</dbReference>
<comment type="caution">
    <text evidence="10">The sequence shown here is derived from an EMBL/GenBank/DDBJ whole genome shotgun (WGS) entry which is preliminary data.</text>
</comment>
<evidence type="ECO:0000256" key="3">
    <source>
        <dbReference type="ARBA" id="ARBA00022670"/>
    </source>
</evidence>
<dbReference type="HAMAP" id="MF_01974">
    <property type="entry name" value="MetAP_1"/>
    <property type="match status" value="1"/>
</dbReference>
<accession>A0AAW6HN69</accession>
<feature type="binding site" evidence="6">
    <location>
        <position position="94"/>
    </location>
    <ligand>
        <name>a divalent metal cation</name>
        <dbReference type="ChEBI" id="CHEBI:60240"/>
        <label>1</label>
    </ligand>
</feature>
<comment type="catalytic activity">
    <reaction evidence="6 7">
        <text>Release of N-terminal amino acids, preferentially methionine, from peptides and arylamides.</text>
        <dbReference type="EC" id="3.4.11.18"/>
    </reaction>
</comment>
<feature type="binding site" evidence="6">
    <location>
        <position position="105"/>
    </location>
    <ligand>
        <name>a divalent metal cation</name>
        <dbReference type="ChEBI" id="CHEBI:60240"/>
        <label>1</label>
    </ligand>
</feature>
<dbReference type="NCBIfam" id="TIGR00500">
    <property type="entry name" value="met_pdase_I"/>
    <property type="match status" value="1"/>
</dbReference>
<feature type="binding site" evidence="6">
    <location>
        <position position="176"/>
    </location>
    <ligand>
        <name>substrate</name>
    </ligand>
</feature>
<gene>
    <name evidence="6 10" type="primary">map</name>
    <name evidence="9" type="ORF">LNO68_01685</name>
    <name evidence="10" type="ORF">LNO71_01275</name>
</gene>
<evidence type="ECO:0000313" key="11">
    <source>
        <dbReference type="Proteomes" id="UP001216384"/>
    </source>
</evidence>
<dbReference type="PRINTS" id="PR00599">
    <property type="entry name" value="MAPEPTIDASE"/>
</dbReference>
<evidence type="ECO:0000256" key="6">
    <source>
        <dbReference type="HAMAP-Rule" id="MF_01974"/>
    </source>
</evidence>
<keyword evidence="12" id="KW-1185">Reference proteome</keyword>
<evidence type="ECO:0000259" key="8">
    <source>
        <dbReference type="Pfam" id="PF00557"/>
    </source>
</evidence>
<comment type="similarity">
    <text evidence="6">Belongs to the peptidase M24A family. Methionine aminopeptidase type 1 subfamily.</text>
</comment>
<reference evidence="10 12" key="1">
    <citation type="submission" date="2021-11" db="EMBL/GenBank/DDBJ databases">
        <title>Description of Mycoplasma bradburyaesp. nov.from sea birds: a tribute to a great mycoplasmologist.</title>
        <authorList>
            <person name="Ramirez A.S."/>
            <person name="Poveda C."/>
            <person name="Suarez-Perez A."/>
            <person name="Rosales R.S."/>
            <person name="Dijkman R."/>
            <person name="Feberwee A."/>
            <person name="Spergser J."/>
            <person name="Szostak M.P."/>
            <person name="Ressel L."/>
            <person name="Calabuig P."/>
            <person name="Catania S."/>
            <person name="Gobbo F."/>
            <person name="Timofte D."/>
            <person name="Poveda J.B."/>
        </authorList>
    </citation>
    <scope>NUCLEOTIDE SEQUENCE</scope>
    <source>
        <strain evidence="9 12">T158</strain>
        <strain evidence="10">T264</strain>
    </source>
</reference>
<evidence type="ECO:0000313" key="12">
    <source>
        <dbReference type="Proteomes" id="UP001220940"/>
    </source>
</evidence>
<evidence type="ECO:0000256" key="4">
    <source>
        <dbReference type="ARBA" id="ARBA00022723"/>
    </source>
</evidence>
<evidence type="ECO:0000256" key="1">
    <source>
        <dbReference type="ARBA" id="ARBA00002521"/>
    </source>
</evidence>